<evidence type="ECO:0000313" key="2">
    <source>
        <dbReference type="Proteomes" id="UP000255283"/>
    </source>
</evidence>
<reference evidence="1 2" key="1">
    <citation type="submission" date="2018-06" db="EMBL/GenBank/DDBJ databases">
        <authorList>
            <consortium name="Pathogen Informatics"/>
            <person name="Doyle S."/>
        </authorList>
    </citation>
    <scope>NUCLEOTIDE SEQUENCE [LARGE SCALE GENOMIC DNA]</scope>
    <source>
        <strain evidence="1 2">NCTC13063</strain>
    </source>
</reference>
<dbReference type="RefSeq" id="WP_181792914.1">
    <property type="nucleotide sequence ID" value="NZ_DBFWLE010000004.1"/>
</dbReference>
<dbReference type="Proteomes" id="UP000255283">
    <property type="component" value="Unassembled WGS sequence"/>
</dbReference>
<sequence length="110" mass="13062">MDNRERLNVYFEMEGNFYMLFQVVNIGTKNIPDFKFSGFSNLYINHKTDNNKEDDKGYLTEEEIEKSTIHSYIEFTYHKDGSFLTGKATLLCPLWPNRICSCWSQYYCPL</sequence>
<evidence type="ECO:0000313" key="1">
    <source>
        <dbReference type="EMBL" id="SUB80421.1"/>
    </source>
</evidence>
<accession>A0AAQ1UJ91</accession>
<dbReference type="EMBL" id="UGTJ01000001">
    <property type="protein sequence ID" value="SUB80421.1"/>
    <property type="molecule type" value="Genomic_DNA"/>
</dbReference>
<name>A0AAQ1UJ91_9BACT</name>
<gene>
    <name evidence="1" type="ORF">NCTC13063_01704</name>
</gene>
<comment type="caution">
    <text evidence="1">The sequence shown here is derived from an EMBL/GenBank/DDBJ whole genome shotgun (WGS) entry which is preliminary data.</text>
</comment>
<organism evidence="1 2">
    <name type="scientific">Segatella buccae</name>
    <dbReference type="NCBI Taxonomy" id="28126"/>
    <lineage>
        <taxon>Bacteria</taxon>
        <taxon>Pseudomonadati</taxon>
        <taxon>Bacteroidota</taxon>
        <taxon>Bacteroidia</taxon>
        <taxon>Bacteroidales</taxon>
        <taxon>Prevotellaceae</taxon>
        <taxon>Segatella</taxon>
    </lineage>
</organism>
<protein>
    <submittedName>
        <fullName evidence="1">Uncharacterized protein</fullName>
    </submittedName>
</protein>
<dbReference type="AlphaFoldDB" id="A0AAQ1UJ91"/>
<proteinExistence type="predicted"/>